<dbReference type="SUPFAM" id="SSF54211">
    <property type="entry name" value="Ribosomal protein S5 domain 2-like"/>
    <property type="match status" value="1"/>
</dbReference>
<evidence type="ECO:0000259" key="14">
    <source>
        <dbReference type="Pfam" id="PF08544"/>
    </source>
</evidence>
<evidence type="ECO:0000256" key="12">
    <source>
        <dbReference type="NCBIfam" id="TIGR00131"/>
    </source>
</evidence>
<dbReference type="SUPFAM" id="SSF55060">
    <property type="entry name" value="GHMP Kinase, C-terminal domain"/>
    <property type="match status" value="1"/>
</dbReference>
<dbReference type="Pfam" id="PF08544">
    <property type="entry name" value="GHMP_kinases_C"/>
    <property type="match status" value="1"/>
</dbReference>
<dbReference type="InterPro" id="IPR000705">
    <property type="entry name" value="Galactokinase"/>
</dbReference>
<evidence type="ECO:0000256" key="1">
    <source>
        <dbReference type="ARBA" id="ARBA00006566"/>
    </source>
</evidence>
<dbReference type="PIRSF" id="PIRSF000530">
    <property type="entry name" value="Galactokinase"/>
    <property type="match status" value="1"/>
</dbReference>
<dbReference type="PRINTS" id="PR00959">
    <property type="entry name" value="MEVGALKINASE"/>
</dbReference>
<feature type="binding site" evidence="11">
    <location>
        <position position="161"/>
    </location>
    <ligand>
        <name>Mg(2+)</name>
        <dbReference type="ChEBI" id="CHEBI:18420"/>
    </ligand>
</feature>
<dbReference type="GO" id="GO:0004335">
    <property type="term" value="F:galactokinase activity"/>
    <property type="evidence" value="ECO:0007669"/>
    <property type="project" value="UniProtKB-UniRule"/>
</dbReference>
<evidence type="ECO:0000256" key="6">
    <source>
        <dbReference type="ARBA" id="ARBA00022777"/>
    </source>
</evidence>
<keyword evidence="5 11" id="KW-0547">Nucleotide-binding</keyword>
<comment type="caution">
    <text evidence="16">The sequence shown here is derived from an EMBL/GenBank/DDBJ whole genome shotgun (WGS) entry which is preliminary data.</text>
</comment>
<dbReference type="InterPro" id="IPR014721">
    <property type="entry name" value="Ribsml_uS5_D2-typ_fold_subgr"/>
</dbReference>
<feature type="domain" description="GHMP kinase N-terminal" evidence="13">
    <location>
        <begin position="94"/>
        <end position="178"/>
    </location>
</feature>
<evidence type="ECO:0000259" key="13">
    <source>
        <dbReference type="Pfam" id="PF00288"/>
    </source>
</evidence>
<keyword evidence="10 11" id="KW-0119">Carbohydrate metabolism</keyword>
<feature type="active site" description="Proton acceptor" evidence="11">
    <location>
        <position position="173"/>
    </location>
</feature>
<feature type="binding site" evidence="11">
    <location>
        <position position="223"/>
    </location>
    <ligand>
        <name>substrate</name>
    </ligand>
</feature>
<dbReference type="EC" id="2.7.1.6" evidence="11 12"/>
<dbReference type="PANTHER" id="PTHR10457:SF7">
    <property type="entry name" value="GALACTOKINASE-RELATED"/>
    <property type="match status" value="1"/>
</dbReference>
<dbReference type="UniPathway" id="UPA00214"/>
<dbReference type="InterPro" id="IPR022963">
    <property type="entry name" value="Galactokinase_bac"/>
</dbReference>
<dbReference type="HAMAP" id="MF_00246">
    <property type="entry name" value="Galactokinase"/>
    <property type="match status" value="1"/>
</dbReference>
<dbReference type="FunFam" id="3.30.230.10:FF:000017">
    <property type="entry name" value="Galactokinase"/>
    <property type="match status" value="1"/>
</dbReference>
<dbReference type="PROSITE" id="PS00627">
    <property type="entry name" value="GHMP_KINASES_ATP"/>
    <property type="match status" value="1"/>
</dbReference>
<gene>
    <name evidence="11" type="primary">galK</name>
    <name evidence="16" type="ORF">A2Z86_03360</name>
</gene>
<dbReference type="Pfam" id="PF10509">
    <property type="entry name" value="GalKase_gal_bdg"/>
    <property type="match status" value="1"/>
</dbReference>
<evidence type="ECO:0000256" key="7">
    <source>
        <dbReference type="ARBA" id="ARBA00022840"/>
    </source>
</evidence>
<keyword evidence="9 11" id="KW-0299">Galactose metabolism</keyword>
<feature type="domain" description="Galactokinase N-terminal" evidence="15">
    <location>
        <begin position="13"/>
        <end position="60"/>
    </location>
</feature>
<proteinExistence type="inferred from homology"/>
<keyword evidence="6 11" id="KW-0418">Kinase</keyword>
<feature type="binding site" evidence="11">
    <location>
        <begin position="123"/>
        <end position="129"/>
    </location>
    <ligand>
        <name>ATP</name>
        <dbReference type="ChEBI" id="CHEBI:30616"/>
    </ligand>
</feature>
<sequence>METLEENITELDKFKELFGKAAEVAVTSPARVNIIGEHTDYNDGFVFPAAINRSTKFFASKNGTRTVKVYSSNYSELVEFDLEELKRTRHWSDYVKGVCRELSVQGCHLEGFDALIGGNIPIASGLSSSASLELAVCEACAVLFDLPLVPLEQIKLCRRAENQFVGVSCGIMDQFAIKLSRKGHGLFLDCRSLEYELIQIPSDELVFVIADSGVERGLGATEYHQRQKQCERGSLYFNSLNKSIRNLRDVSEDSLVVNRDNIDPVIFRRCRHVVTENKRVLLAAQALKNPDMKRFGELINQSHESCKSDYEVSCKELDLLVDLARMVPGVLGARMTGAGFGGCTINLVMRNRVEEFQQKVGSLYSKSTSLTAKFYVTEAEDGVSSRKL</sequence>
<dbReference type="AlphaFoldDB" id="A0A1F5YEC8"/>
<evidence type="ECO:0000256" key="4">
    <source>
        <dbReference type="ARBA" id="ARBA00022723"/>
    </source>
</evidence>
<comment type="similarity">
    <text evidence="1 11">Belongs to the GHMP kinase family. GalK subfamily.</text>
</comment>
<evidence type="ECO:0000256" key="10">
    <source>
        <dbReference type="ARBA" id="ARBA00023277"/>
    </source>
</evidence>
<dbReference type="InterPro" id="IPR006204">
    <property type="entry name" value="GHMP_kinase_N_dom"/>
</dbReference>
<reference evidence="16 17" key="1">
    <citation type="journal article" date="2016" name="Nat. Commun.">
        <title>Thousands of microbial genomes shed light on interconnected biogeochemical processes in an aquifer system.</title>
        <authorList>
            <person name="Anantharaman K."/>
            <person name="Brown C.T."/>
            <person name="Hug L.A."/>
            <person name="Sharon I."/>
            <person name="Castelle C.J."/>
            <person name="Probst A.J."/>
            <person name="Thomas B.C."/>
            <person name="Singh A."/>
            <person name="Wilkins M.J."/>
            <person name="Karaoz U."/>
            <person name="Brodie E.L."/>
            <person name="Williams K.H."/>
            <person name="Hubbard S.S."/>
            <person name="Banfield J.F."/>
        </authorList>
    </citation>
    <scope>NUCLEOTIDE SEQUENCE [LARGE SCALE GENOMIC DNA]</scope>
</reference>
<evidence type="ECO:0000313" key="16">
    <source>
        <dbReference type="EMBL" id="OGF98402.1"/>
    </source>
</evidence>
<dbReference type="GO" id="GO:0006012">
    <property type="term" value="P:galactose metabolic process"/>
    <property type="evidence" value="ECO:0007669"/>
    <property type="project" value="UniProtKB-UniRule"/>
</dbReference>
<dbReference type="Gene3D" id="3.30.230.10">
    <property type="match status" value="1"/>
</dbReference>
<evidence type="ECO:0000256" key="2">
    <source>
        <dbReference type="ARBA" id="ARBA00022490"/>
    </source>
</evidence>
<dbReference type="EMBL" id="MFIV01000110">
    <property type="protein sequence ID" value="OGF98402.1"/>
    <property type="molecule type" value="Genomic_DNA"/>
</dbReference>
<accession>A0A1F5YEC8</accession>
<keyword evidence="8 11" id="KW-0460">Magnesium</keyword>
<comment type="function">
    <text evidence="11">Catalyzes the transfer of the gamma-phosphate of ATP to D-galactose to form alpha-D-galactose-1-phosphate (Gal-1-P).</text>
</comment>
<dbReference type="GO" id="GO:0005829">
    <property type="term" value="C:cytosol"/>
    <property type="evidence" value="ECO:0007669"/>
    <property type="project" value="TreeGrafter"/>
</dbReference>
<dbReference type="InterPro" id="IPR006206">
    <property type="entry name" value="Mevalonate/galactokinase"/>
</dbReference>
<dbReference type="GO" id="GO:0005524">
    <property type="term" value="F:ATP binding"/>
    <property type="evidence" value="ECO:0007669"/>
    <property type="project" value="UniProtKB-UniRule"/>
</dbReference>
<keyword evidence="2 11" id="KW-0963">Cytoplasm</keyword>
<dbReference type="PRINTS" id="PR00473">
    <property type="entry name" value="GALCTOKINASE"/>
</dbReference>
<feature type="binding site" evidence="11">
    <location>
        <position position="71"/>
    </location>
    <ligand>
        <name>ATP</name>
        <dbReference type="ChEBI" id="CHEBI:30616"/>
    </ligand>
</feature>
<comment type="catalytic activity">
    <reaction evidence="11">
        <text>alpha-D-galactose + ATP = alpha-D-galactose 1-phosphate + ADP + H(+)</text>
        <dbReference type="Rhea" id="RHEA:13553"/>
        <dbReference type="ChEBI" id="CHEBI:15378"/>
        <dbReference type="ChEBI" id="CHEBI:28061"/>
        <dbReference type="ChEBI" id="CHEBI:30616"/>
        <dbReference type="ChEBI" id="CHEBI:58336"/>
        <dbReference type="ChEBI" id="CHEBI:456216"/>
        <dbReference type="EC" id="2.7.1.6"/>
    </reaction>
</comment>
<dbReference type="NCBIfam" id="TIGR00131">
    <property type="entry name" value="gal_kin"/>
    <property type="match status" value="1"/>
</dbReference>
<dbReference type="FunFam" id="3.30.70.890:FF:000001">
    <property type="entry name" value="Galactokinase"/>
    <property type="match status" value="1"/>
</dbReference>
<dbReference type="InterPro" id="IPR006203">
    <property type="entry name" value="GHMP_knse_ATP-bd_CS"/>
</dbReference>
<dbReference type="NCBIfam" id="NF003705">
    <property type="entry name" value="PRK05322.1"/>
    <property type="match status" value="1"/>
</dbReference>
<dbReference type="Proteomes" id="UP000176992">
    <property type="component" value="Unassembled WGS sequence"/>
</dbReference>
<evidence type="ECO:0000256" key="8">
    <source>
        <dbReference type="ARBA" id="ARBA00022842"/>
    </source>
</evidence>
<dbReference type="InterPro" id="IPR036554">
    <property type="entry name" value="GHMP_kinase_C_sf"/>
</dbReference>
<name>A0A1F5YEC8_9BACT</name>
<evidence type="ECO:0000256" key="3">
    <source>
        <dbReference type="ARBA" id="ARBA00022679"/>
    </source>
</evidence>
<feature type="binding site" evidence="11">
    <location>
        <position position="129"/>
    </location>
    <ligand>
        <name>Mg(2+)</name>
        <dbReference type="ChEBI" id="CHEBI:18420"/>
    </ligand>
</feature>
<feature type="site" description="Transition state stabilizer" evidence="11">
    <location>
        <position position="31"/>
    </location>
</feature>
<comment type="subcellular location">
    <subcellularLocation>
        <location evidence="11">Cytoplasm</location>
    </subcellularLocation>
</comment>
<comment type="pathway">
    <text evidence="11">Carbohydrate metabolism; galactose metabolism.</text>
</comment>
<organism evidence="16 17">
    <name type="scientific">Candidatus Glassbacteria bacterium GWA2_58_10</name>
    <dbReference type="NCBI Taxonomy" id="1817865"/>
    <lineage>
        <taxon>Bacteria</taxon>
        <taxon>Candidatus Glassiibacteriota</taxon>
    </lineage>
</organism>
<dbReference type="PANTHER" id="PTHR10457">
    <property type="entry name" value="MEVALONATE KINASE/GALACTOKINASE"/>
    <property type="match status" value="1"/>
</dbReference>
<feature type="binding site" evidence="11">
    <location>
        <begin position="37"/>
        <end position="40"/>
    </location>
    <ligand>
        <name>substrate</name>
    </ligand>
</feature>
<dbReference type="GO" id="GO:0000287">
    <property type="term" value="F:magnesium ion binding"/>
    <property type="evidence" value="ECO:0007669"/>
    <property type="project" value="UniProtKB-UniRule"/>
</dbReference>
<dbReference type="Pfam" id="PF00288">
    <property type="entry name" value="GHMP_kinases_N"/>
    <property type="match status" value="1"/>
</dbReference>
<keyword evidence="4 11" id="KW-0479">Metal-binding</keyword>
<evidence type="ECO:0000256" key="11">
    <source>
        <dbReference type="HAMAP-Rule" id="MF_00246"/>
    </source>
</evidence>
<evidence type="ECO:0000313" key="17">
    <source>
        <dbReference type="Proteomes" id="UP000176992"/>
    </source>
</evidence>
<evidence type="ECO:0000256" key="5">
    <source>
        <dbReference type="ARBA" id="ARBA00022741"/>
    </source>
</evidence>
<dbReference type="InterPro" id="IPR020568">
    <property type="entry name" value="Ribosomal_Su5_D2-typ_SF"/>
</dbReference>
<feature type="domain" description="GHMP kinase C-terminal" evidence="14">
    <location>
        <begin position="284"/>
        <end position="364"/>
    </location>
</feature>
<dbReference type="Gene3D" id="3.30.70.890">
    <property type="entry name" value="GHMP kinase, C-terminal domain"/>
    <property type="match status" value="1"/>
</dbReference>
<evidence type="ECO:0000256" key="9">
    <source>
        <dbReference type="ARBA" id="ARBA00023144"/>
    </source>
</evidence>
<keyword evidence="3 11" id="KW-0808">Transferase</keyword>
<keyword evidence="7 11" id="KW-0067">ATP-binding</keyword>
<evidence type="ECO:0000259" key="15">
    <source>
        <dbReference type="Pfam" id="PF10509"/>
    </source>
</evidence>
<dbReference type="InterPro" id="IPR013750">
    <property type="entry name" value="GHMP_kinase_C_dom"/>
</dbReference>
<dbReference type="InterPro" id="IPR019539">
    <property type="entry name" value="GalKase_N"/>
</dbReference>
<protein>
    <recommendedName>
        <fullName evidence="11 12">Galactokinase</fullName>
        <ecNumber evidence="11 12">2.7.1.6</ecNumber>
    </recommendedName>
    <alternativeName>
        <fullName evidence="11">Galactose kinase</fullName>
    </alternativeName>
</protein>